<evidence type="ECO:0000256" key="3">
    <source>
        <dbReference type="ARBA" id="ARBA00022801"/>
    </source>
</evidence>
<evidence type="ECO:0000256" key="4">
    <source>
        <dbReference type="ARBA" id="ARBA00022833"/>
    </source>
</evidence>
<name>A0A2I7GCP3_9RHOB</name>
<dbReference type="Proteomes" id="UP000236536">
    <property type="component" value="Chromosome"/>
</dbReference>
<dbReference type="EMBL" id="CP010705">
    <property type="protein sequence ID" value="AUQ95866.1"/>
    <property type="molecule type" value="Genomic_DNA"/>
</dbReference>
<dbReference type="InterPro" id="IPR006311">
    <property type="entry name" value="TAT_signal"/>
</dbReference>
<dbReference type="Pfam" id="PF00753">
    <property type="entry name" value="Lactamase_B"/>
    <property type="match status" value="1"/>
</dbReference>
<reference evidence="6 9" key="3">
    <citation type="journal article" date="2017" name="Int. J. Syst. Evol. Microbiol.">
        <title>Adaptation of Surface-Associated Bacteria to the Open Ocean: A Genomically Distinct Subpopulation of Phaeobacter gallaeciensis Colonizes Pacific Mesozooplankton.</title>
        <authorList>
            <person name="Freese H.M."/>
            <person name="Methner A."/>
            <person name="Overmann J."/>
        </authorList>
    </citation>
    <scope>NUCLEOTIDE SEQUENCE [LARGE SCALE GENOMIC DNA]</scope>
    <source>
        <strain evidence="6 9">P66</strain>
    </source>
</reference>
<evidence type="ECO:0000313" key="6">
    <source>
        <dbReference type="EMBL" id="AUQ95866.1"/>
    </source>
</evidence>
<gene>
    <name evidence="6" type="ORF">PhaeoP66_03115</name>
    <name evidence="7" type="ORF">PhaeoP88_00237</name>
</gene>
<evidence type="ECO:0000256" key="2">
    <source>
        <dbReference type="ARBA" id="ARBA00022723"/>
    </source>
</evidence>
<evidence type="ECO:0000259" key="5">
    <source>
        <dbReference type="SMART" id="SM00849"/>
    </source>
</evidence>
<accession>A0A2I7GCP3</accession>
<keyword evidence="3 7" id="KW-0378">Hydrolase</keyword>
<dbReference type="GO" id="GO:0016787">
    <property type="term" value="F:hydrolase activity"/>
    <property type="evidence" value="ECO:0007669"/>
    <property type="project" value="UniProtKB-KW"/>
</dbReference>
<dbReference type="Proteomes" id="UP000236447">
    <property type="component" value="Chromosome"/>
</dbReference>
<reference evidence="8 9" key="2">
    <citation type="journal article" date="2017" name="Genome Biol. Evol.">
        <title>Trajectories and Drivers of Genome Evolution in Surface-Associated Marine Phaeobacter.</title>
        <authorList>
            <person name="Freese H.M."/>
            <person name="Sikorski J."/>
            <person name="Bunk B."/>
            <person name="Scheuner C."/>
            <person name="Meier-Kolthoff J.P."/>
            <person name="Sproer C."/>
            <person name="Gram L."/>
            <person name="Overmann J."/>
        </authorList>
    </citation>
    <scope>NUCLEOTIDE SEQUENCE [LARGE SCALE GENOMIC DNA]</scope>
    <source>
        <strain evidence="6 9">P66</strain>
        <strain evidence="7 8">P88</strain>
    </source>
</reference>
<dbReference type="PANTHER" id="PTHR42978:SF6">
    <property type="entry name" value="QUORUM-QUENCHING LACTONASE YTNP-RELATED"/>
    <property type="match status" value="1"/>
</dbReference>
<evidence type="ECO:0000256" key="1">
    <source>
        <dbReference type="ARBA" id="ARBA00007749"/>
    </source>
</evidence>
<dbReference type="InterPro" id="IPR001279">
    <property type="entry name" value="Metallo-B-lactamas"/>
</dbReference>
<dbReference type="SUPFAM" id="SSF56281">
    <property type="entry name" value="Metallo-hydrolase/oxidoreductase"/>
    <property type="match status" value="1"/>
</dbReference>
<keyword evidence="2" id="KW-0479">Metal-binding</keyword>
<protein>
    <submittedName>
        <fullName evidence="7">Zn-dependent hydrolase</fullName>
    </submittedName>
</protein>
<dbReference type="SMART" id="SM00849">
    <property type="entry name" value="Lactamase_B"/>
    <property type="match status" value="1"/>
</dbReference>
<evidence type="ECO:0000313" key="9">
    <source>
        <dbReference type="Proteomes" id="UP000236536"/>
    </source>
</evidence>
<dbReference type="PROSITE" id="PS51318">
    <property type="entry name" value="TAT"/>
    <property type="match status" value="1"/>
</dbReference>
<dbReference type="InterPro" id="IPR051013">
    <property type="entry name" value="MBL_superfamily_lactonases"/>
</dbReference>
<dbReference type="CDD" id="cd07720">
    <property type="entry name" value="OPHC2-like_MBL-fold"/>
    <property type="match status" value="1"/>
</dbReference>
<dbReference type="EMBL" id="CP010725">
    <property type="protein sequence ID" value="AUQ97642.1"/>
    <property type="molecule type" value="Genomic_DNA"/>
</dbReference>
<dbReference type="GO" id="GO:0046872">
    <property type="term" value="F:metal ion binding"/>
    <property type="evidence" value="ECO:0007669"/>
    <property type="project" value="UniProtKB-KW"/>
</dbReference>
<keyword evidence="4" id="KW-0862">Zinc</keyword>
<proteinExistence type="inferred from homology"/>
<reference evidence="7 8" key="1">
    <citation type="journal article" date="2017" name="Front. Microbiol.">
        <title>Phaeobacter piscinae sp. nov., a species of the Roseobacter group and potential aquaculture probiont.</title>
        <authorList>
            <person name="Sonnenschein E.C."/>
            <person name="Phippen C.B.W."/>
            <person name="Nielsen K.F."/>
            <person name="Mateiu R.V."/>
            <person name="Melchiorsen J."/>
            <person name="Gram L."/>
            <person name="Overmann J."/>
            <person name="Freese H.M."/>
        </authorList>
    </citation>
    <scope>NUCLEOTIDE SEQUENCE [LARGE SCALE GENOMIC DNA]</scope>
    <source>
        <strain evidence="7 8">P88</strain>
    </source>
</reference>
<dbReference type="AlphaFoldDB" id="A0A2I7GCP3"/>
<evidence type="ECO:0000313" key="8">
    <source>
        <dbReference type="Proteomes" id="UP000236447"/>
    </source>
</evidence>
<organism evidence="7 8">
    <name type="scientific">Phaeobacter inhibens</name>
    <dbReference type="NCBI Taxonomy" id="221822"/>
    <lineage>
        <taxon>Bacteria</taxon>
        <taxon>Pseudomonadati</taxon>
        <taxon>Pseudomonadota</taxon>
        <taxon>Alphaproteobacteria</taxon>
        <taxon>Rhodobacterales</taxon>
        <taxon>Roseobacteraceae</taxon>
        <taxon>Phaeobacter</taxon>
    </lineage>
</organism>
<dbReference type="InterPro" id="IPR036866">
    <property type="entry name" value="RibonucZ/Hydroxyglut_hydro"/>
</dbReference>
<dbReference type="PANTHER" id="PTHR42978">
    <property type="entry name" value="QUORUM-QUENCHING LACTONASE YTNP-RELATED-RELATED"/>
    <property type="match status" value="1"/>
</dbReference>
<dbReference type="Gene3D" id="3.60.15.10">
    <property type="entry name" value="Ribonuclease Z/Hydroxyacylglutathione hydrolase-like"/>
    <property type="match status" value="1"/>
</dbReference>
<feature type="domain" description="Metallo-beta-lactamase" evidence="5">
    <location>
        <begin position="79"/>
        <end position="283"/>
    </location>
</feature>
<sequence>MTVTRRRFVQGLGAGMALLPAGRVWAETRVSLGGAEVLSLSDGQMRLPPSFLYGDLDPAMLAPVLAKHGMTPDDPLTPAINITLLRDADRIVLFDAGAGPGFQDGTGLLPDALAAAGISPEDITHVVFTHCHPDHLWGVLDDFDDPLFANAKHLMGRQEWDYWFDPATVDTIGEDRASMAVGARRRMEILADGITLFDDGAELLPGIAARATFGHSPGHMSFEIARGTDRIMILGDAVTNAHVSFSEPSWEIASDQDPVTAARVRQQLLQQLASEQLLVVGYHLPDGGMGYVEATGGGYRFVPGI</sequence>
<dbReference type="RefSeq" id="WP_102874923.1">
    <property type="nucleotide sequence ID" value="NZ_CP010599.1"/>
</dbReference>
<evidence type="ECO:0000313" key="7">
    <source>
        <dbReference type="EMBL" id="AUQ97642.1"/>
    </source>
</evidence>
<comment type="similarity">
    <text evidence="1">Belongs to the metallo-beta-lactamase superfamily.</text>
</comment>
<keyword evidence="9" id="KW-1185">Reference proteome</keyword>